<gene>
    <name evidence="2" type="ORF">E1H14_02405</name>
</gene>
<evidence type="ECO:0000313" key="2">
    <source>
        <dbReference type="EMBL" id="KAA0876590.1"/>
    </source>
</evidence>
<dbReference type="Proteomes" id="UP000325302">
    <property type="component" value="Unassembled WGS sequence"/>
</dbReference>
<dbReference type="EMBL" id="SMRS01000001">
    <property type="protein sequence ID" value="KAA0876590.1"/>
    <property type="molecule type" value="Genomic_DNA"/>
</dbReference>
<dbReference type="Gene3D" id="1.20.58.380">
    <property type="entry name" value="Flagellar protein flit"/>
    <property type="match status" value="1"/>
</dbReference>
<proteinExistence type="predicted"/>
<comment type="caution">
    <text evidence="2">The sequence shown here is derived from an EMBL/GenBank/DDBJ whole genome shotgun (WGS) entry which is preliminary data.</text>
</comment>
<keyword evidence="3" id="KW-1185">Reference proteome</keyword>
<protein>
    <recommendedName>
        <fullName evidence="4">Flagellar protein FliT</fullName>
    </recommendedName>
</protein>
<sequence length="108" mass="12676">MKNLMQLTHELGQLTSAAVKCCEDEDWQSLELYQEQRAVVLQALKEQLEQAPLVERDTAEAFREVIEATRLADQRIEAEVRAKRQQLMEEHSELQKTDKARRAYTRFD</sequence>
<reference evidence="2 3" key="1">
    <citation type="submission" date="2019-03" db="EMBL/GenBank/DDBJ databases">
        <title>Nitrincola sp. nov. isolated from an Indian soda lake.</title>
        <authorList>
            <person name="Joshi A."/>
            <person name="Thite S.V."/>
            <person name="Joseph N."/>
            <person name="Dhotre D."/>
            <person name="Moorthy M."/>
            <person name="Shouche Y.S."/>
        </authorList>
    </citation>
    <scope>NUCLEOTIDE SEQUENCE [LARGE SCALE GENOMIC DNA]</scope>
    <source>
        <strain evidence="2 3">MEB193</strain>
    </source>
</reference>
<evidence type="ECO:0000256" key="1">
    <source>
        <dbReference type="SAM" id="MobiDB-lite"/>
    </source>
</evidence>
<name>A0A5A9W720_9GAMM</name>
<organism evidence="2 3">
    <name type="scientific">Nitrincola tapanii</name>
    <dbReference type="NCBI Taxonomy" id="1708751"/>
    <lineage>
        <taxon>Bacteria</taxon>
        <taxon>Pseudomonadati</taxon>
        <taxon>Pseudomonadota</taxon>
        <taxon>Gammaproteobacteria</taxon>
        <taxon>Oceanospirillales</taxon>
        <taxon>Oceanospirillaceae</taxon>
        <taxon>Nitrincola</taxon>
    </lineage>
</organism>
<accession>A0A5A9W720</accession>
<evidence type="ECO:0000313" key="3">
    <source>
        <dbReference type="Proteomes" id="UP000325302"/>
    </source>
</evidence>
<dbReference type="AlphaFoldDB" id="A0A5A9W720"/>
<dbReference type="RefSeq" id="WP_149389840.1">
    <property type="nucleotide sequence ID" value="NZ_SMRS01000001.1"/>
</dbReference>
<feature type="region of interest" description="Disordered" evidence="1">
    <location>
        <begin position="88"/>
        <end position="108"/>
    </location>
</feature>
<evidence type="ECO:0008006" key="4">
    <source>
        <dbReference type="Google" id="ProtNLM"/>
    </source>
</evidence>